<dbReference type="PROSITE" id="PS51257">
    <property type="entry name" value="PROKAR_LIPOPROTEIN"/>
    <property type="match status" value="1"/>
</dbReference>
<dbReference type="OrthoDB" id="2026742at2"/>
<reference evidence="3 4" key="1">
    <citation type="submission" date="2019-07" db="EMBL/GenBank/DDBJ databases">
        <title>Genomic Encyclopedia of Type Strains, Phase I: the one thousand microbial genomes (KMG-I) project.</title>
        <authorList>
            <person name="Kyrpides N."/>
        </authorList>
    </citation>
    <scope>NUCLEOTIDE SEQUENCE [LARGE SCALE GENOMIC DNA]</scope>
    <source>
        <strain evidence="3 4">DSM 13558</strain>
    </source>
</reference>
<keyword evidence="4" id="KW-1185">Reference proteome</keyword>
<dbReference type="Proteomes" id="UP000315343">
    <property type="component" value="Unassembled WGS sequence"/>
</dbReference>
<feature type="chain" id="PRO_5038947828" description="FMN-binding protein" evidence="2">
    <location>
        <begin position="20"/>
        <end position="363"/>
    </location>
</feature>
<name>A0A562JEJ9_9FIRM</name>
<dbReference type="EMBL" id="VLKH01000003">
    <property type="protein sequence ID" value="TWH81599.1"/>
    <property type="molecule type" value="Genomic_DNA"/>
</dbReference>
<organism evidence="3 4">
    <name type="scientific">Sedimentibacter saalensis</name>
    <dbReference type="NCBI Taxonomy" id="130788"/>
    <lineage>
        <taxon>Bacteria</taxon>
        <taxon>Bacillati</taxon>
        <taxon>Bacillota</taxon>
        <taxon>Tissierellia</taxon>
        <taxon>Sedimentibacter</taxon>
    </lineage>
</organism>
<dbReference type="RefSeq" id="WP_145081628.1">
    <property type="nucleotide sequence ID" value="NZ_DAMBUX010000015.1"/>
</dbReference>
<dbReference type="Gene3D" id="3.90.1010.20">
    <property type="match status" value="2"/>
</dbReference>
<evidence type="ECO:0000313" key="3">
    <source>
        <dbReference type="EMBL" id="TWH81599.1"/>
    </source>
</evidence>
<evidence type="ECO:0000256" key="1">
    <source>
        <dbReference type="SAM" id="MobiDB-lite"/>
    </source>
</evidence>
<gene>
    <name evidence="3" type="ORF">LY60_01353</name>
</gene>
<evidence type="ECO:0000256" key="2">
    <source>
        <dbReference type="SAM" id="SignalP"/>
    </source>
</evidence>
<protein>
    <recommendedName>
        <fullName evidence="5">FMN-binding protein</fullName>
    </recommendedName>
</protein>
<evidence type="ECO:0008006" key="5">
    <source>
        <dbReference type="Google" id="ProtNLM"/>
    </source>
</evidence>
<evidence type="ECO:0000313" key="4">
    <source>
        <dbReference type="Proteomes" id="UP000315343"/>
    </source>
</evidence>
<feature type="signal peptide" evidence="2">
    <location>
        <begin position="1"/>
        <end position="19"/>
    </location>
</feature>
<dbReference type="AlphaFoldDB" id="A0A562JEJ9"/>
<feature type="region of interest" description="Disordered" evidence="1">
    <location>
        <begin position="27"/>
        <end position="53"/>
    </location>
</feature>
<proteinExistence type="predicted"/>
<accession>A0A562JEJ9</accession>
<sequence>MKKSILLSLILTMSLFAFAGCAKEEAPVSNDPVVEQPAAEEPKTEEPAGEVEVTEDSVKTGLAVISSVEKSADAGEKDGLAQTDSVVMAVTVDQDGKIVKAAIDTAQTKINFTKEGKIASDKEAEYKSKQELGADYGMVKASSIGKEWFEQANALADYMVGKTVEEIKAIPVTDTGVPTEADLTSSVTIKINGYVAAVEKAVENAEFLGATKNDELGLGVVTTISKSKDAAADAEGVAQAYSTFTVTTFDADGKITSSIIDASQSNVKFDATGKITTDLTADVLTKNELGDNYGMKKASKIGKEWYEQAKAFADFVVGKTAEEVKAIAVDAEGTTTDADLVSSVTIGIDAFQNIVAKAAASAK</sequence>
<comment type="caution">
    <text evidence="3">The sequence shown here is derived from an EMBL/GenBank/DDBJ whole genome shotgun (WGS) entry which is preliminary data.</text>
</comment>
<keyword evidence="2" id="KW-0732">Signal</keyword>